<dbReference type="PANTHER" id="PTHR42796:SF4">
    <property type="entry name" value="FUMARYLACETOACETATE HYDROLASE DOMAIN-CONTAINING PROTEIN 2A"/>
    <property type="match status" value="1"/>
</dbReference>
<dbReference type="InterPro" id="IPR036663">
    <property type="entry name" value="Fumarylacetoacetase_C_sf"/>
</dbReference>
<dbReference type="EMBL" id="JAAXOX010000001">
    <property type="protein sequence ID" value="NKY21517.1"/>
    <property type="molecule type" value="Genomic_DNA"/>
</dbReference>
<accession>A0A7X6QXU5</accession>
<proteinExistence type="inferred from homology"/>
<dbReference type="RefSeq" id="WP_168628594.1">
    <property type="nucleotide sequence ID" value="NZ_BONL01000009.1"/>
</dbReference>
<evidence type="ECO:0000313" key="4">
    <source>
        <dbReference type="EMBL" id="NKY21517.1"/>
    </source>
</evidence>
<dbReference type="GO" id="GO:0019752">
    <property type="term" value="P:carboxylic acid metabolic process"/>
    <property type="evidence" value="ECO:0007669"/>
    <property type="project" value="UniProtKB-ARBA"/>
</dbReference>
<dbReference type="GO" id="GO:0046872">
    <property type="term" value="F:metal ion binding"/>
    <property type="evidence" value="ECO:0007669"/>
    <property type="project" value="UniProtKB-KW"/>
</dbReference>
<dbReference type="Proteomes" id="UP000581206">
    <property type="component" value="Unassembled WGS sequence"/>
</dbReference>
<dbReference type="Pfam" id="PF01557">
    <property type="entry name" value="FAA_hydrolase"/>
    <property type="match status" value="1"/>
</dbReference>
<evidence type="ECO:0000256" key="1">
    <source>
        <dbReference type="ARBA" id="ARBA00010211"/>
    </source>
</evidence>
<comment type="caution">
    <text evidence="4">The sequence shown here is derived from an EMBL/GenBank/DDBJ whole genome shotgun (WGS) entry which is preliminary data.</text>
</comment>
<comment type="similarity">
    <text evidence="1">Belongs to the FAH family.</text>
</comment>
<dbReference type="SUPFAM" id="SSF56529">
    <property type="entry name" value="FAH"/>
    <property type="match status" value="1"/>
</dbReference>
<dbReference type="FunFam" id="3.90.850.10:FF:000002">
    <property type="entry name" value="2-hydroxyhepta-2,4-diene-1,7-dioate isomerase"/>
    <property type="match status" value="1"/>
</dbReference>
<organism evidence="4 5">
    <name type="scientific">Cellulomonas denverensis</name>
    <dbReference type="NCBI Taxonomy" id="264297"/>
    <lineage>
        <taxon>Bacteria</taxon>
        <taxon>Bacillati</taxon>
        <taxon>Actinomycetota</taxon>
        <taxon>Actinomycetes</taxon>
        <taxon>Micrococcales</taxon>
        <taxon>Cellulomonadaceae</taxon>
        <taxon>Cellulomonas</taxon>
    </lineage>
</organism>
<protein>
    <submittedName>
        <fullName evidence="4">Fumarylacetoacetate hydrolase family protein</fullName>
    </submittedName>
</protein>
<evidence type="ECO:0000259" key="3">
    <source>
        <dbReference type="Pfam" id="PF01557"/>
    </source>
</evidence>
<keyword evidence="2" id="KW-0479">Metal-binding</keyword>
<name>A0A7X6QXU5_9CELL</name>
<feature type="domain" description="Fumarylacetoacetase-like C-terminal" evidence="3">
    <location>
        <begin position="73"/>
        <end position="278"/>
    </location>
</feature>
<dbReference type="PANTHER" id="PTHR42796">
    <property type="entry name" value="FUMARYLACETOACETATE HYDROLASE DOMAIN-CONTAINING PROTEIN 2A-RELATED"/>
    <property type="match status" value="1"/>
</dbReference>
<dbReference type="GO" id="GO:0016787">
    <property type="term" value="F:hydrolase activity"/>
    <property type="evidence" value="ECO:0007669"/>
    <property type="project" value="UniProtKB-KW"/>
</dbReference>
<evidence type="ECO:0000313" key="5">
    <source>
        <dbReference type="Proteomes" id="UP000581206"/>
    </source>
</evidence>
<sequence length="285" mass="30072">MRLVTWITPAGEHRPGAVVGDRVCDLGAVAADVVTILAGPGARARAEQAVAGASAMPALADVALAPPVTPGTLLCLGYNYAGHVAAGADPDDVPEYPNVFVKTPNTLAGPRDPVPLPAVSAHTDYEGEIALVIGRRAHRVPLDRAAEHIAGYTLLNDVSSRDWQDRSSQWTLGKCFDRFAPLGPWITTADEVPDPQDLLLEVIRDGVVTVSQSTASTVFPMTHLVHYLSQVLTLEPGDVISTGTPQKLPTAQAVHRPLAPGDAVTVRVAGLGELTTTFVSQEDHR</sequence>
<dbReference type="InterPro" id="IPR011234">
    <property type="entry name" value="Fumarylacetoacetase-like_C"/>
</dbReference>
<dbReference type="Gene3D" id="3.90.850.10">
    <property type="entry name" value="Fumarylacetoacetase-like, C-terminal domain"/>
    <property type="match status" value="1"/>
</dbReference>
<gene>
    <name evidence="4" type="ORF">HGA03_02430</name>
</gene>
<reference evidence="4 5" key="1">
    <citation type="submission" date="2020-04" db="EMBL/GenBank/DDBJ databases">
        <title>MicrobeNet Type strains.</title>
        <authorList>
            <person name="Nicholson A.C."/>
        </authorList>
    </citation>
    <scope>NUCLEOTIDE SEQUENCE [LARGE SCALE GENOMIC DNA]</scope>
    <source>
        <strain evidence="4 5">ATCC BAA-788</strain>
    </source>
</reference>
<dbReference type="InterPro" id="IPR051121">
    <property type="entry name" value="FAH"/>
</dbReference>
<evidence type="ECO:0000256" key="2">
    <source>
        <dbReference type="ARBA" id="ARBA00022723"/>
    </source>
</evidence>
<keyword evidence="5" id="KW-1185">Reference proteome</keyword>
<dbReference type="AlphaFoldDB" id="A0A7X6QXU5"/>
<keyword evidence="4" id="KW-0378">Hydrolase</keyword>
<dbReference type="GO" id="GO:0016853">
    <property type="term" value="F:isomerase activity"/>
    <property type="evidence" value="ECO:0007669"/>
    <property type="project" value="UniProtKB-ARBA"/>
</dbReference>